<protein>
    <recommendedName>
        <fullName evidence="2">WIBG Mago-binding domain-containing protein</fullName>
    </recommendedName>
</protein>
<evidence type="ECO:0000259" key="2">
    <source>
        <dbReference type="SMART" id="SM01273"/>
    </source>
</evidence>
<dbReference type="GO" id="GO:0035145">
    <property type="term" value="C:exon-exon junction complex"/>
    <property type="evidence" value="ECO:0007669"/>
    <property type="project" value="TreeGrafter"/>
</dbReference>
<dbReference type="InterPro" id="IPR039333">
    <property type="entry name" value="PYM1"/>
</dbReference>
<feature type="compositionally biased region" description="Basic residues" evidence="1">
    <location>
        <begin position="101"/>
        <end position="111"/>
    </location>
</feature>
<dbReference type="GO" id="GO:1903259">
    <property type="term" value="P:exon-exon junction complex disassembly"/>
    <property type="evidence" value="ECO:0007669"/>
    <property type="project" value="InterPro"/>
</dbReference>
<comment type="caution">
    <text evidence="3">The sequence shown here is derived from an EMBL/GenBank/DDBJ whole genome shotgun (WGS) entry which is preliminary data.</text>
</comment>
<dbReference type="PANTHER" id="PTHR22959:SF0">
    <property type="entry name" value="PARTNER OF Y14 AND MAGO"/>
    <property type="match status" value="1"/>
</dbReference>
<sequence>MSAMTAKTQEIVGKDQDGRDVYADKSVVVPGSLRPDGTRRKDLRVRAEQRPDGSWRSFVPQDEVKKYAVRARRPANPPGAAAGPPLPPPLFKREAPAGSRSARRAAARRRAREAAPLAPVAETAEAAEAPAPAADAGDELRRRAKGLTKKLKAVSELETRVAAGLEPNAQQAEKLARRGELEKELAQAMEALAVT</sequence>
<dbReference type="Pfam" id="PF09282">
    <property type="entry name" value="Mago-bind"/>
    <property type="match status" value="1"/>
</dbReference>
<dbReference type="GO" id="GO:0003723">
    <property type="term" value="F:RNA binding"/>
    <property type="evidence" value="ECO:0007669"/>
    <property type="project" value="TreeGrafter"/>
</dbReference>
<evidence type="ECO:0000313" key="4">
    <source>
        <dbReference type="Proteomes" id="UP000789595"/>
    </source>
</evidence>
<feature type="compositionally biased region" description="Basic and acidic residues" evidence="1">
    <location>
        <begin position="36"/>
        <end position="53"/>
    </location>
</feature>
<dbReference type="EMBL" id="CAKKNE010000002">
    <property type="protein sequence ID" value="CAH0368315.1"/>
    <property type="molecule type" value="Genomic_DNA"/>
</dbReference>
<dbReference type="OrthoDB" id="21625at2759"/>
<dbReference type="Proteomes" id="UP000789595">
    <property type="component" value="Unassembled WGS sequence"/>
</dbReference>
<organism evidence="3 4">
    <name type="scientific">Pelagomonas calceolata</name>
    <dbReference type="NCBI Taxonomy" id="35677"/>
    <lineage>
        <taxon>Eukaryota</taxon>
        <taxon>Sar</taxon>
        <taxon>Stramenopiles</taxon>
        <taxon>Ochrophyta</taxon>
        <taxon>Pelagophyceae</taxon>
        <taxon>Pelagomonadales</taxon>
        <taxon>Pelagomonadaceae</taxon>
        <taxon>Pelagomonas</taxon>
    </lineage>
</organism>
<dbReference type="GO" id="GO:0005737">
    <property type="term" value="C:cytoplasm"/>
    <property type="evidence" value="ECO:0007669"/>
    <property type="project" value="TreeGrafter"/>
</dbReference>
<name>A0A8J2SB95_9STRA</name>
<accession>A0A8J2SB95</accession>
<gene>
    <name evidence="3" type="ORF">PECAL_2P13760</name>
</gene>
<evidence type="ECO:0000313" key="3">
    <source>
        <dbReference type="EMBL" id="CAH0368315.1"/>
    </source>
</evidence>
<feature type="domain" description="WIBG Mago-binding" evidence="2">
    <location>
        <begin position="25"/>
        <end position="51"/>
    </location>
</feature>
<evidence type="ECO:0000256" key="1">
    <source>
        <dbReference type="SAM" id="MobiDB-lite"/>
    </source>
</evidence>
<feature type="region of interest" description="Disordered" evidence="1">
    <location>
        <begin position="1"/>
        <end position="142"/>
    </location>
</feature>
<feature type="compositionally biased region" description="Low complexity" evidence="1">
    <location>
        <begin position="114"/>
        <end position="135"/>
    </location>
</feature>
<keyword evidence="4" id="KW-1185">Reference proteome</keyword>
<dbReference type="AlphaFoldDB" id="A0A8J2SB95"/>
<dbReference type="SMART" id="SM01273">
    <property type="entry name" value="Mago-bind"/>
    <property type="match status" value="1"/>
</dbReference>
<dbReference type="InterPro" id="IPR015362">
    <property type="entry name" value="WIBG_mago-bd"/>
</dbReference>
<proteinExistence type="predicted"/>
<reference evidence="3" key="1">
    <citation type="submission" date="2021-11" db="EMBL/GenBank/DDBJ databases">
        <authorList>
            <consortium name="Genoscope - CEA"/>
            <person name="William W."/>
        </authorList>
    </citation>
    <scope>NUCLEOTIDE SEQUENCE</scope>
</reference>
<feature type="compositionally biased region" description="Basic and acidic residues" evidence="1">
    <location>
        <begin position="12"/>
        <end position="23"/>
    </location>
</feature>
<dbReference type="PANTHER" id="PTHR22959">
    <property type="entry name" value="PYM PROTEIN"/>
    <property type="match status" value="1"/>
</dbReference>